<organism evidence="1 2">
    <name type="scientific">Candidatus Hakubella thermalkaliphila</name>
    <dbReference type="NCBI Taxonomy" id="2754717"/>
    <lineage>
        <taxon>Bacteria</taxon>
        <taxon>Bacillati</taxon>
        <taxon>Actinomycetota</taxon>
        <taxon>Actinomycetota incertae sedis</taxon>
        <taxon>Candidatus Hakubellales</taxon>
        <taxon>Candidatus Hakubellaceae</taxon>
        <taxon>Candidatus Hakubella</taxon>
    </lineage>
</organism>
<dbReference type="Proteomes" id="UP000591948">
    <property type="component" value="Unassembled WGS sequence"/>
</dbReference>
<reference evidence="1 2" key="1">
    <citation type="journal article" date="2020" name="Front. Microbiol.">
        <title>Single-cell genomics of novel Actinobacteria with the Wood-Ljungdahl pathway discovered in a serpentinizing system.</title>
        <authorList>
            <person name="Merino N."/>
            <person name="Kawai M."/>
            <person name="Boyd E.S."/>
            <person name="Colman D.R."/>
            <person name="McGlynn S.E."/>
            <person name="Nealson K.H."/>
            <person name="Kurokawa K."/>
            <person name="Hongoh Y."/>
        </authorList>
    </citation>
    <scope>NUCLEOTIDE SEQUENCE [LARGE SCALE GENOMIC DNA]</scope>
    <source>
        <strain evidence="1 2">S33</strain>
    </source>
</reference>
<comment type="caution">
    <text evidence="1">The sequence shown here is derived from an EMBL/GenBank/DDBJ whole genome shotgun (WGS) entry which is preliminary data.</text>
</comment>
<name>A0A6V8PB51_9ACTN</name>
<accession>A0A6V8PB51</accession>
<protein>
    <submittedName>
        <fullName evidence="1">Uncharacterized protein</fullName>
    </submittedName>
</protein>
<evidence type="ECO:0000313" key="1">
    <source>
        <dbReference type="EMBL" id="GFP28086.1"/>
    </source>
</evidence>
<proteinExistence type="predicted"/>
<evidence type="ECO:0000313" key="2">
    <source>
        <dbReference type="Proteomes" id="UP000591948"/>
    </source>
</evidence>
<sequence length="72" mass="8653">MWIMVERIVSALKRKSRYKDRVEHIEFLPPKDPVYGELKKGYRSDLVWVFLPVPHLEKLINSYSDLLTYEDT</sequence>
<keyword evidence="2" id="KW-1185">Reference proteome</keyword>
<dbReference type="AlphaFoldDB" id="A0A6V8PB51"/>
<gene>
    <name evidence="1" type="ORF">HKBW3S33_01503</name>
</gene>
<dbReference type="EMBL" id="BLRY01000110">
    <property type="protein sequence ID" value="GFP28086.1"/>
    <property type="molecule type" value="Genomic_DNA"/>
</dbReference>